<dbReference type="RefSeq" id="WP_043609787.1">
    <property type="nucleotide sequence ID" value="NZ_AXCY01000143.1"/>
</dbReference>
<keyword evidence="3" id="KW-1185">Reference proteome</keyword>
<evidence type="ECO:0000313" key="3">
    <source>
        <dbReference type="Proteomes" id="UP000029839"/>
    </source>
</evidence>
<evidence type="ECO:0000313" key="2">
    <source>
        <dbReference type="EMBL" id="KGM08898.1"/>
    </source>
</evidence>
<dbReference type="Proteomes" id="UP000029839">
    <property type="component" value="Unassembled WGS sequence"/>
</dbReference>
<keyword evidence="1" id="KW-0472">Membrane</keyword>
<feature type="transmembrane region" description="Helical" evidence="1">
    <location>
        <begin position="7"/>
        <end position="28"/>
    </location>
</feature>
<reference evidence="2 3" key="2">
    <citation type="journal article" date="2015" name="Stand. Genomic Sci.">
        <title>Draft genome sequence of Cellulomonas carbonis T26(T) and comparative analysis of six Cellulomonas genomes.</title>
        <authorList>
            <person name="Zhuang W."/>
            <person name="Zhang S."/>
            <person name="Xia X."/>
            <person name="Wang G."/>
        </authorList>
    </citation>
    <scope>NUCLEOTIDE SEQUENCE [LARGE SCALE GENOMIC DNA]</scope>
    <source>
        <strain evidence="2 3">T26</strain>
    </source>
</reference>
<dbReference type="EMBL" id="AXCY01000143">
    <property type="protein sequence ID" value="KGM08898.1"/>
    <property type="molecule type" value="Genomic_DNA"/>
</dbReference>
<comment type="caution">
    <text evidence="2">The sequence shown here is derived from an EMBL/GenBank/DDBJ whole genome shotgun (WGS) entry which is preliminary data.</text>
</comment>
<keyword evidence="1" id="KW-0812">Transmembrane</keyword>
<gene>
    <name evidence="2" type="ORF">N868_05800</name>
</gene>
<organism evidence="2 3">
    <name type="scientific">Cellulomonas carbonis T26</name>
    <dbReference type="NCBI Taxonomy" id="947969"/>
    <lineage>
        <taxon>Bacteria</taxon>
        <taxon>Bacillati</taxon>
        <taxon>Actinomycetota</taxon>
        <taxon>Actinomycetes</taxon>
        <taxon>Micrococcales</taxon>
        <taxon>Cellulomonadaceae</taxon>
        <taxon>Cellulomonas</taxon>
    </lineage>
</organism>
<sequence length="66" mass="7056">MATKSSGIAFMYVLGAILLALGPVWILALSDGGRSRLGFDRDGVGWFAICAGIFLLIAATLERRKK</sequence>
<name>A0A0A0BK52_9CELL</name>
<dbReference type="AlphaFoldDB" id="A0A0A0BK52"/>
<feature type="transmembrane region" description="Helical" evidence="1">
    <location>
        <begin position="43"/>
        <end position="61"/>
    </location>
</feature>
<protein>
    <submittedName>
        <fullName evidence="2">Uncharacterized protein</fullName>
    </submittedName>
</protein>
<reference evidence="2 3" key="1">
    <citation type="submission" date="2013-08" db="EMBL/GenBank/DDBJ databases">
        <title>Genome sequencing of Cellulomonas carbonis T26.</title>
        <authorList>
            <person name="Chen F."/>
            <person name="Li Y."/>
            <person name="Wang G."/>
        </authorList>
    </citation>
    <scope>NUCLEOTIDE SEQUENCE [LARGE SCALE GENOMIC DNA]</scope>
    <source>
        <strain evidence="2 3">T26</strain>
    </source>
</reference>
<accession>A0A0A0BK52</accession>
<keyword evidence="1" id="KW-1133">Transmembrane helix</keyword>
<evidence type="ECO:0000256" key="1">
    <source>
        <dbReference type="SAM" id="Phobius"/>
    </source>
</evidence>
<proteinExistence type="predicted"/>